<evidence type="ECO:0000256" key="1">
    <source>
        <dbReference type="ARBA" id="ARBA00010718"/>
    </source>
</evidence>
<name>A0A0M3JFY2_ANISI</name>
<dbReference type="InterPro" id="IPR001148">
    <property type="entry name" value="CA_dom"/>
</dbReference>
<dbReference type="AlphaFoldDB" id="A0A0M3JFY2"/>
<comment type="similarity">
    <text evidence="1">Belongs to the alpha-carbonic anhydrase family.</text>
</comment>
<dbReference type="GO" id="GO:0005737">
    <property type="term" value="C:cytoplasm"/>
    <property type="evidence" value="ECO:0007669"/>
    <property type="project" value="TreeGrafter"/>
</dbReference>
<dbReference type="InterPro" id="IPR023561">
    <property type="entry name" value="Carbonic_anhydrase_a-class"/>
</dbReference>
<dbReference type="GO" id="GO:0008270">
    <property type="term" value="F:zinc ion binding"/>
    <property type="evidence" value="ECO:0007669"/>
    <property type="project" value="InterPro"/>
</dbReference>
<protein>
    <submittedName>
        <fullName evidence="5">Alpha-carbonic anhydrase domain-containing protein</fullName>
    </submittedName>
</protein>
<dbReference type="PANTHER" id="PTHR18952">
    <property type="entry name" value="CARBONIC ANHYDRASE"/>
    <property type="match status" value="1"/>
</dbReference>
<evidence type="ECO:0000313" key="3">
    <source>
        <dbReference type="EMBL" id="VDK26836.1"/>
    </source>
</evidence>
<dbReference type="EMBL" id="UYRR01013547">
    <property type="protein sequence ID" value="VDK26836.1"/>
    <property type="molecule type" value="Genomic_DNA"/>
</dbReference>
<gene>
    <name evidence="3" type="ORF">ASIM_LOCUS6314</name>
</gene>
<keyword evidence="4" id="KW-1185">Reference proteome</keyword>
<feature type="domain" description="Alpha-carbonic anhydrase" evidence="2">
    <location>
        <begin position="1"/>
        <end position="81"/>
    </location>
</feature>
<dbReference type="InterPro" id="IPR036398">
    <property type="entry name" value="CA_dom_sf"/>
</dbReference>
<dbReference type="WBParaSite" id="ASIM_0000653601-mRNA-1">
    <property type="protein sequence ID" value="ASIM_0000653601-mRNA-1"/>
    <property type="gene ID" value="ASIM_0000653601"/>
</dbReference>
<sequence length="81" mass="9046">MVNVKNDCQTHLLGEHLGSAYKLLQFHAHWGPNQAYGSEHKIDGKPTSAEVHFVFWNTRYETVDQAVEKGDGLAVIGVLLK</sequence>
<dbReference type="OrthoDB" id="429145at2759"/>
<dbReference type="PROSITE" id="PS51144">
    <property type="entry name" value="ALPHA_CA_2"/>
    <property type="match status" value="1"/>
</dbReference>
<reference evidence="5" key="1">
    <citation type="submission" date="2017-02" db="UniProtKB">
        <authorList>
            <consortium name="WormBaseParasite"/>
        </authorList>
    </citation>
    <scope>IDENTIFICATION</scope>
</reference>
<reference evidence="3 4" key="2">
    <citation type="submission" date="2018-11" db="EMBL/GenBank/DDBJ databases">
        <authorList>
            <consortium name="Pathogen Informatics"/>
        </authorList>
    </citation>
    <scope>NUCLEOTIDE SEQUENCE [LARGE SCALE GENOMIC DNA]</scope>
</reference>
<dbReference type="SUPFAM" id="SSF51069">
    <property type="entry name" value="Carbonic anhydrase"/>
    <property type="match status" value="1"/>
</dbReference>
<evidence type="ECO:0000259" key="2">
    <source>
        <dbReference type="PROSITE" id="PS51144"/>
    </source>
</evidence>
<dbReference type="GO" id="GO:0004089">
    <property type="term" value="F:carbonate dehydratase activity"/>
    <property type="evidence" value="ECO:0007669"/>
    <property type="project" value="InterPro"/>
</dbReference>
<organism evidence="5">
    <name type="scientific">Anisakis simplex</name>
    <name type="common">Herring worm</name>
    <dbReference type="NCBI Taxonomy" id="6269"/>
    <lineage>
        <taxon>Eukaryota</taxon>
        <taxon>Metazoa</taxon>
        <taxon>Ecdysozoa</taxon>
        <taxon>Nematoda</taxon>
        <taxon>Chromadorea</taxon>
        <taxon>Rhabditida</taxon>
        <taxon>Spirurina</taxon>
        <taxon>Ascaridomorpha</taxon>
        <taxon>Ascaridoidea</taxon>
        <taxon>Anisakidae</taxon>
        <taxon>Anisakis</taxon>
        <taxon>Anisakis simplex complex</taxon>
    </lineage>
</organism>
<dbReference type="Proteomes" id="UP000267096">
    <property type="component" value="Unassembled WGS sequence"/>
</dbReference>
<evidence type="ECO:0000313" key="4">
    <source>
        <dbReference type="Proteomes" id="UP000267096"/>
    </source>
</evidence>
<dbReference type="Gene3D" id="3.10.200.10">
    <property type="entry name" value="Alpha carbonic anhydrase"/>
    <property type="match status" value="1"/>
</dbReference>
<accession>A0A0M3JFY2</accession>
<evidence type="ECO:0000313" key="5">
    <source>
        <dbReference type="WBParaSite" id="ASIM_0000653601-mRNA-1"/>
    </source>
</evidence>
<dbReference type="Pfam" id="PF00194">
    <property type="entry name" value="Carb_anhydrase"/>
    <property type="match status" value="1"/>
</dbReference>
<dbReference type="PANTHER" id="PTHR18952:SF124">
    <property type="entry name" value="CARBONIC ANHYDRASE 7"/>
    <property type="match status" value="1"/>
</dbReference>
<proteinExistence type="inferred from homology"/>